<dbReference type="Gene3D" id="2.40.170.20">
    <property type="entry name" value="TonB-dependent receptor, beta-barrel domain"/>
    <property type="match status" value="1"/>
</dbReference>
<dbReference type="InterPro" id="IPR057601">
    <property type="entry name" value="Oar-like_b-barrel"/>
</dbReference>
<keyword evidence="5" id="KW-0472">Membrane</keyword>
<dbReference type="SUPFAM" id="SSF49464">
    <property type="entry name" value="Carboxypeptidase regulatory domain-like"/>
    <property type="match status" value="1"/>
</dbReference>
<evidence type="ECO:0000256" key="3">
    <source>
        <dbReference type="ARBA" id="ARBA00022452"/>
    </source>
</evidence>
<comment type="subcellular location">
    <subcellularLocation>
        <location evidence="1">Cell outer membrane</location>
        <topology evidence="1">Multi-pass membrane protein</topology>
    </subcellularLocation>
</comment>
<evidence type="ECO:0000256" key="5">
    <source>
        <dbReference type="ARBA" id="ARBA00023136"/>
    </source>
</evidence>
<dbReference type="KEGG" id="talb:FTW19_03985"/>
<keyword evidence="6" id="KW-0998">Cell outer membrane</keyword>
<accession>A0A5B9E6M0</accession>
<dbReference type="OrthoDB" id="97893at2"/>
<feature type="domain" description="TonB-dependent transporter Oar-like beta-barrel" evidence="7">
    <location>
        <begin position="269"/>
        <end position="1148"/>
    </location>
</feature>
<dbReference type="PANTHER" id="PTHR30069:SF46">
    <property type="entry name" value="OAR PROTEIN"/>
    <property type="match status" value="1"/>
</dbReference>
<evidence type="ECO:0000256" key="1">
    <source>
        <dbReference type="ARBA" id="ARBA00004571"/>
    </source>
</evidence>
<dbReference type="Proteomes" id="UP000321820">
    <property type="component" value="Chromosome"/>
</dbReference>
<reference evidence="8 9" key="1">
    <citation type="submission" date="2019-08" db="EMBL/GenBank/DDBJ databases">
        <title>Complete genome sequence of Terriglobus albidus strain ORNL.</title>
        <authorList>
            <person name="Podar M."/>
        </authorList>
    </citation>
    <scope>NUCLEOTIDE SEQUENCE [LARGE SCALE GENOMIC DNA]</scope>
    <source>
        <strain evidence="8 9">ORNL</strain>
    </source>
</reference>
<proteinExistence type="predicted"/>
<dbReference type="PANTHER" id="PTHR30069">
    <property type="entry name" value="TONB-DEPENDENT OUTER MEMBRANE RECEPTOR"/>
    <property type="match status" value="1"/>
</dbReference>
<sequence>MFVHTQISKKLETPISWSLSAAGRSLFLMLAMLAVLLMPKVGQAQSYTSQVTGLVKDTAGAIVPNAMLVATDTARGTSLSAKSDEQGVYRFPSLQPSTYRISCTMPGFRAFQQEGVTLLVDQVLQLDITLEVGEVKEIVTVTSTQAGVETANASLGQVVTQREIEELPLNLRDSLGLIALTPGTVLGANFSDGGGGNVGRNYFRSDFNVGGGRSGSQAIMLDGAPNTTGDVSRAVISPPVDAVQEFKVQATSYDAQFGRTSGGIVNVLTKSGTNDIHGSVYDFERDSSMDASNYFATGNVPNYHRRQTGGVVGFPILRDRWFMFGDFEALRQQLPVSTLSSVPTQAQRAGDFSSTYYQASATSAPAQVVIYDPATYNATTGRRAAFKGNIVPANRINPVALNILKSYPLPNQAGNAVTNVNNYIYTDNSVTNTNKYDLRTDLHPGEKTTIFGRFSRQTDARIVPGAMPPAIAGTVTDDHYAQIVIGLSRVITQNLFANIQTSFTRGLANQAGGLPTVDLGSLGFSSTFASIAAPQLPIISMTDYRALTQKSSVGQQHQPRNNYVTTGLLTYTRGRHSWKFGAEYWILNFNEYQNANSSGTLKFDHTFTQQNPTAATSKTQGNDLASFLLGIPSGVSSTTGAAGSYIRKVAGISTGGLYSALFVQDDFRATSRLTLNFGLRWDLSRGNREKYNRVAWFDPTAPSPLAGPAHLPNLTGVAVWAGSGASKDQQETKWSNFNPRFGFAYQLPHQAVLRGGYGIFFLPKSVQASGAGAIGTTVDTLMPIDSVIPANSLTDPFPQGATLPSNNRDPNTGAGSTISIPLYHYTSGYVQMFSLDFQKQLPFGFVLDTHYWGNLGTHIATSKNLNQLPNQYLSLGSKLTTTTVPNPFYGVLANQSAPGQKTITLRQSLLPYPQYVGDGGVVQVYEPAGKTNYNAGTVQVTKRFSKALSLNAAYTYAKSMDNLGVPLDSYNRAGEYALSDQDATHQAIVSFLGQLPFGRGRRFAHDMNRLMETALGGWDANTIIRLQSGFPVNIARPAVLAPEANAQLDNPTPQQWFDTSVISSAGSYSFGNMGRQIPHVRSDMLQNVDFVLVKNIAASWHDHTITTQLRAESYNFLNHPQMSAPNGTPTSANFGTVTTQANRPRAFQFAVKVKF</sequence>
<dbReference type="Pfam" id="PF13620">
    <property type="entry name" value="CarboxypepD_reg"/>
    <property type="match status" value="1"/>
</dbReference>
<dbReference type="AlphaFoldDB" id="A0A5B9E6M0"/>
<evidence type="ECO:0000256" key="6">
    <source>
        <dbReference type="ARBA" id="ARBA00023237"/>
    </source>
</evidence>
<evidence type="ECO:0000313" key="8">
    <source>
        <dbReference type="EMBL" id="QEE27244.1"/>
    </source>
</evidence>
<keyword evidence="4" id="KW-0812">Transmembrane</keyword>
<keyword evidence="2" id="KW-0813">Transport</keyword>
<dbReference type="Gene3D" id="2.60.40.1120">
    <property type="entry name" value="Carboxypeptidase-like, regulatory domain"/>
    <property type="match status" value="1"/>
</dbReference>
<dbReference type="EMBL" id="CP042806">
    <property type="protein sequence ID" value="QEE27244.1"/>
    <property type="molecule type" value="Genomic_DNA"/>
</dbReference>
<keyword evidence="9" id="KW-1185">Reference proteome</keyword>
<dbReference type="InterPro" id="IPR039426">
    <property type="entry name" value="TonB-dep_rcpt-like"/>
</dbReference>
<protein>
    <recommendedName>
        <fullName evidence="7">TonB-dependent transporter Oar-like beta-barrel domain-containing protein</fullName>
    </recommendedName>
</protein>
<gene>
    <name evidence="8" type="ORF">FTW19_03985</name>
</gene>
<evidence type="ECO:0000256" key="2">
    <source>
        <dbReference type="ARBA" id="ARBA00022448"/>
    </source>
</evidence>
<dbReference type="SUPFAM" id="SSF56935">
    <property type="entry name" value="Porins"/>
    <property type="match status" value="1"/>
</dbReference>
<evidence type="ECO:0000259" key="7">
    <source>
        <dbReference type="Pfam" id="PF25183"/>
    </source>
</evidence>
<dbReference type="GO" id="GO:0009279">
    <property type="term" value="C:cell outer membrane"/>
    <property type="evidence" value="ECO:0007669"/>
    <property type="project" value="UniProtKB-SubCell"/>
</dbReference>
<keyword evidence="3" id="KW-1134">Transmembrane beta strand</keyword>
<dbReference type="InterPro" id="IPR008969">
    <property type="entry name" value="CarboxyPept-like_regulatory"/>
</dbReference>
<evidence type="ECO:0000313" key="9">
    <source>
        <dbReference type="Proteomes" id="UP000321820"/>
    </source>
</evidence>
<dbReference type="GO" id="GO:0044718">
    <property type="term" value="P:siderophore transmembrane transport"/>
    <property type="evidence" value="ECO:0007669"/>
    <property type="project" value="TreeGrafter"/>
</dbReference>
<organism evidence="8 9">
    <name type="scientific">Terriglobus albidus</name>
    <dbReference type="NCBI Taxonomy" id="1592106"/>
    <lineage>
        <taxon>Bacteria</taxon>
        <taxon>Pseudomonadati</taxon>
        <taxon>Acidobacteriota</taxon>
        <taxon>Terriglobia</taxon>
        <taxon>Terriglobales</taxon>
        <taxon>Acidobacteriaceae</taxon>
        <taxon>Terriglobus</taxon>
    </lineage>
</organism>
<dbReference type="InterPro" id="IPR036942">
    <property type="entry name" value="Beta-barrel_TonB_sf"/>
</dbReference>
<dbReference type="Pfam" id="PF25183">
    <property type="entry name" value="OMP_b-brl_4"/>
    <property type="match status" value="1"/>
</dbReference>
<dbReference type="InterPro" id="IPR037066">
    <property type="entry name" value="Plug_dom_sf"/>
</dbReference>
<dbReference type="GO" id="GO:0015344">
    <property type="term" value="F:siderophore uptake transmembrane transporter activity"/>
    <property type="evidence" value="ECO:0007669"/>
    <property type="project" value="TreeGrafter"/>
</dbReference>
<dbReference type="Gene3D" id="2.170.130.10">
    <property type="entry name" value="TonB-dependent receptor, plug domain"/>
    <property type="match status" value="1"/>
</dbReference>
<evidence type="ECO:0000256" key="4">
    <source>
        <dbReference type="ARBA" id="ARBA00022692"/>
    </source>
</evidence>
<name>A0A5B9E6M0_9BACT</name>